<evidence type="ECO:0000313" key="2">
    <source>
        <dbReference type="EMBL" id="KAJ8335095.1"/>
    </source>
</evidence>
<reference evidence="2" key="1">
    <citation type="journal article" date="2023" name="Science">
        <title>Genome structures resolve the early diversification of teleost fishes.</title>
        <authorList>
            <person name="Parey E."/>
            <person name="Louis A."/>
            <person name="Montfort J."/>
            <person name="Bouchez O."/>
            <person name="Roques C."/>
            <person name="Iampietro C."/>
            <person name="Lluch J."/>
            <person name="Castinel A."/>
            <person name="Donnadieu C."/>
            <person name="Desvignes T."/>
            <person name="Floi Bucao C."/>
            <person name="Jouanno E."/>
            <person name="Wen M."/>
            <person name="Mejri S."/>
            <person name="Dirks R."/>
            <person name="Jansen H."/>
            <person name="Henkel C."/>
            <person name="Chen W.J."/>
            <person name="Zahm M."/>
            <person name="Cabau C."/>
            <person name="Klopp C."/>
            <person name="Thompson A.W."/>
            <person name="Robinson-Rechavi M."/>
            <person name="Braasch I."/>
            <person name="Lecointre G."/>
            <person name="Bobe J."/>
            <person name="Postlethwait J.H."/>
            <person name="Berthelot C."/>
            <person name="Roest Crollius H."/>
            <person name="Guiguen Y."/>
        </authorList>
    </citation>
    <scope>NUCLEOTIDE SEQUENCE</scope>
    <source>
        <strain evidence="2">WJC10195</strain>
    </source>
</reference>
<protein>
    <submittedName>
        <fullName evidence="2">Uncharacterized protein</fullName>
    </submittedName>
</protein>
<name>A0A9Q1EA81_SYNKA</name>
<keyword evidence="3" id="KW-1185">Reference proteome</keyword>
<organism evidence="2 3">
    <name type="scientific">Synaphobranchus kaupii</name>
    <name type="common">Kaup's arrowtooth eel</name>
    <dbReference type="NCBI Taxonomy" id="118154"/>
    <lineage>
        <taxon>Eukaryota</taxon>
        <taxon>Metazoa</taxon>
        <taxon>Chordata</taxon>
        <taxon>Craniata</taxon>
        <taxon>Vertebrata</taxon>
        <taxon>Euteleostomi</taxon>
        <taxon>Actinopterygii</taxon>
        <taxon>Neopterygii</taxon>
        <taxon>Teleostei</taxon>
        <taxon>Anguilliformes</taxon>
        <taxon>Synaphobranchidae</taxon>
        <taxon>Synaphobranchus</taxon>
    </lineage>
</organism>
<proteinExistence type="predicted"/>
<comment type="caution">
    <text evidence="2">The sequence shown here is derived from an EMBL/GenBank/DDBJ whole genome shotgun (WGS) entry which is preliminary data.</text>
</comment>
<feature type="region of interest" description="Disordered" evidence="1">
    <location>
        <begin position="47"/>
        <end position="68"/>
    </location>
</feature>
<gene>
    <name evidence="2" type="ORF">SKAU_G00407340</name>
</gene>
<sequence>MGKTGAVYRHSTGQIWVNGLRIQNCLVALPCLGPWCPRRKQFTGKDWRAEPWKQKRREREHRMTRPER</sequence>
<dbReference type="EMBL" id="JAINUF010000021">
    <property type="protein sequence ID" value="KAJ8335095.1"/>
    <property type="molecule type" value="Genomic_DNA"/>
</dbReference>
<dbReference type="AlphaFoldDB" id="A0A9Q1EA81"/>
<dbReference type="Proteomes" id="UP001152622">
    <property type="component" value="Chromosome 21"/>
</dbReference>
<evidence type="ECO:0000313" key="3">
    <source>
        <dbReference type="Proteomes" id="UP001152622"/>
    </source>
</evidence>
<evidence type="ECO:0000256" key="1">
    <source>
        <dbReference type="SAM" id="MobiDB-lite"/>
    </source>
</evidence>
<accession>A0A9Q1EA81</accession>